<protein>
    <submittedName>
        <fullName evidence="1">Uncharacterized protein</fullName>
    </submittedName>
</protein>
<evidence type="ECO:0000313" key="1">
    <source>
        <dbReference type="EMBL" id="KAF2105564.1"/>
    </source>
</evidence>
<dbReference type="AlphaFoldDB" id="A0A6A5YFS7"/>
<evidence type="ECO:0000313" key="2">
    <source>
        <dbReference type="Proteomes" id="UP000799770"/>
    </source>
</evidence>
<sequence>MVGAAVICCIQTSCFQIDSSEVSINVKTEGQSIKSTEIYSEMVLVWQYDSV</sequence>
<organism evidence="1 2">
    <name type="scientific">Lophiotrema nucula</name>
    <dbReference type="NCBI Taxonomy" id="690887"/>
    <lineage>
        <taxon>Eukaryota</taxon>
        <taxon>Fungi</taxon>
        <taxon>Dikarya</taxon>
        <taxon>Ascomycota</taxon>
        <taxon>Pezizomycotina</taxon>
        <taxon>Dothideomycetes</taxon>
        <taxon>Pleosporomycetidae</taxon>
        <taxon>Pleosporales</taxon>
        <taxon>Lophiotremataceae</taxon>
        <taxon>Lophiotrema</taxon>
    </lineage>
</organism>
<proteinExistence type="predicted"/>
<reference evidence="1" key="1">
    <citation type="journal article" date="2020" name="Stud. Mycol.">
        <title>101 Dothideomycetes genomes: a test case for predicting lifestyles and emergence of pathogens.</title>
        <authorList>
            <person name="Haridas S."/>
            <person name="Albert R."/>
            <person name="Binder M."/>
            <person name="Bloem J."/>
            <person name="Labutti K."/>
            <person name="Salamov A."/>
            <person name="Andreopoulos B."/>
            <person name="Baker S."/>
            <person name="Barry K."/>
            <person name="Bills G."/>
            <person name="Bluhm B."/>
            <person name="Cannon C."/>
            <person name="Castanera R."/>
            <person name="Culley D."/>
            <person name="Daum C."/>
            <person name="Ezra D."/>
            <person name="Gonzalez J."/>
            <person name="Henrissat B."/>
            <person name="Kuo A."/>
            <person name="Liang C."/>
            <person name="Lipzen A."/>
            <person name="Lutzoni F."/>
            <person name="Magnuson J."/>
            <person name="Mondo S."/>
            <person name="Nolan M."/>
            <person name="Ohm R."/>
            <person name="Pangilinan J."/>
            <person name="Park H.-J."/>
            <person name="Ramirez L."/>
            <person name="Alfaro M."/>
            <person name="Sun H."/>
            <person name="Tritt A."/>
            <person name="Yoshinaga Y."/>
            <person name="Zwiers L.-H."/>
            <person name="Turgeon B."/>
            <person name="Goodwin S."/>
            <person name="Spatafora J."/>
            <person name="Crous P."/>
            <person name="Grigoriev I."/>
        </authorList>
    </citation>
    <scope>NUCLEOTIDE SEQUENCE</scope>
    <source>
        <strain evidence="1">CBS 627.86</strain>
    </source>
</reference>
<name>A0A6A5YFS7_9PLEO</name>
<gene>
    <name evidence="1" type="ORF">BDV96DRAFT_592300</name>
</gene>
<dbReference type="EMBL" id="ML977377">
    <property type="protein sequence ID" value="KAF2105564.1"/>
    <property type="molecule type" value="Genomic_DNA"/>
</dbReference>
<keyword evidence="2" id="KW-1185">Reference proteome</keyword>
<accession>A0A6A5YFS7</accession>
<dbReference type="Proteomes" id="UP000799770">
    <property type="component" value="Unassembled WGS sequence"/>
</dbReference>